<keyword evidence="2" id="KW-0328">Glycosyltransferase</keyword>
<dbReference type="Gene3D" id="3.40.50.2000">
    <property type="entry name" value="Glycogen Phosphorylase B"/>
    <property type="match status" value="2"/>
</dbReference>
<proteinExistence type="predicted"/>
<reference evidence="2 3" key="1">
    <citation type="submission" date="2023-05" db="EMBL/GenBank/DDBJ databases">
        <title>Flavobacterium sedimenti sp. nov., isolated from the sediment.</title>
        <authorList>
            <person name="Wu N."/>
        </authorList>
    </citation>
    <scope>NUCLEOTIDE SEQUENCE [LARGE SCALE GENOMIC DNA]</scope>
    <source>
        <strain evidence="2 3">YZ-48</strain>
    </source>
</reference>
<dbReference type="GO" id="GO:0016757">
    <property type="term" value="F:glycosyltransferase activity"/>
    <property type="evidence" value="ECO:0007669"/>
    <property type="project" value="UniProtKB-KW"/>
</dbReference>
<comment type="caution">
    <text evidence="2">The sequence shown here is derived from an EMBL/GenBank/DDBJ whole genome shotgun (WGS) entry which is preliminary data.</text>
</comment>
<dbReference type="Proteomes" id="UP001230035">
    <property type="component" value="Unassembled WGS sequence"/>
</dbReference>
<keyword evidence="2" id="KW-0808">Transferase</keyword>
<evidence type="ECO:0000313" key="2">
    <source>
        <dbReference type="EMBL" id="MDI9257571.1"/>
    </source>
</evidence>
<dbReference type="EMBL" id="JASGBP010000005">
    <property type="protein sequence ID" value="MDI9257571.1"/>
    <property type="molecule type" value="Genomic_DNA"/>
</dbReference>
<evidence type="ECO:0000313" key="3">
    <source>
        <dbReference type="Proteomes" id="UP001230035"/>
    </source>
</evidence>
<organism evidence="2 3">
    <name type="scientific">Flavobacterium sedimenticola</name>
    <dbReference type="NCBI Taxonomy" id="3043286"/>
    <lineage>
        <taxon>Bacteria</taxon>
        <taxon>Pseudomonadati</taxon>
        <taxon>Bacteroidota</taxon>
        <taxon>Flavobacteriia</taxon>
        <taxon>Flavobacteriales</taxon>
        <taxon>Flavobacteriaceae</taxon>
        <taxon>Flavobacterium</taxon>
    </lineage>
</organism>
<accession>A0ABT6XR83</accession>
<gene>
    <name evidence="2" type="ORF">QHT84_09105</name>
</gene>
<keyword evidence="3" id="KW-1185">Reference proteome</keyword>
<name>A0ABT6XR83_9FLAO</name>
<protein>
    <submittedName>
        <fullName evidence="2">Glycosyltransferase family 4 protein</fullName>
        <ecNumber evidence="2">2.4.-.-</ecNumber>
    </submittedName>
</protein>
<dbReference type="RefSeq" id="WP_283239250.1">
    <property type="nucleotide sequence ID" value="NZ_JASGBP010000005.1"/>
</dbReference>
<dbReference type="SUPFAM" id="SSF53756">
    <property type="entry name" value="UDP-Glycosyltransferase/glycogen phosphorylase"/>
    <property type="match status" value="1"/>
</dbReference>
<dbReference type="EC" id="2.4.-.-" evidence="2"/>
<dbReference type="CDD" id="cd03801">
    <property type="entry name" value="GT4_PimA-like"/>
    <property type="match status" value="1"/>
</dbReference>
<sequence length="368" mass="41984">MRLIQFTASKVWRGHEQKIIYLYEIFRDKNYVEDQIIVCPIDSELYKVAKEKNLNVIPITTKTKFKSALDLKKISDDFKGELLFIHDSKSHTISVLAGVFCGLKIPMVLCRTLSVRVDTNFFRKWKYNYKGIKKIICITQAVVDVLKHAVKDHSRIVIVGILTDIERFKNSFKVGKLHDELNIPRDYKLIGNIAAFTWFKDHKTWVRTVKELKDRNVKAKYILVGKGPKEAEVKAQVKELGLDDDVYFLGFRTDIAQIMPELDVLLFTSNDEPAGGVILEAYACKTPVVATNAGGIPSLLIHNETGLLAEVGNPVDFADKVQILLNDSQLRERVTKNGYQFLLDNHTKEVIGKKMFDELNLVLQNSKQ</sequence>
<dbReference type="Pfam" id="PF00534">
    <property type="entry name" value="Glycos_transf_1"/>
    <property type="match status" value="1"/>
</dbReference>
<feature type="domain" description="Glycosyl transferase family 1" evidence="1">
    <location>
        <begin position="177"/>
        <end position="340"/>
    </location>
</feature>
<dbReference type="InterPro" id="IPR001296">
    <property type="entry name" value="Glyco_trans_1"/>
</dbReference>
<evidence type="ECO:0000259" key="1">
    <source>
        <dbReference type="Pfam" id="PF00534"/>
    </source>
</evidence>
<dbReference type="PANTHER" id="PTHR12526">
    <property type="entry name" value="GLYCOSYLTRANSFERASE"/>
    <property type="match status" value="1"/>
</dbReference>